<dbReference type="EMBL" id="DWWL01000023">
    <property type="protein sequence ID" value="HJC47118.1"/>
    <property type="molecule type" value="Genomic_DNA"/>
</dbReference>
<sequence>MNKDKMILKDNTTIELEAGAYLQNIQVVSADRAGMVATWEKMTADNLSSVQIQTGDGLTVGTYTDLVLVSETSTVSPDGSVLTSYCLREKTDEEKRLDALEEGQAVQDGAISDLGSATSFLAEQIGGEQ</sequence>
<name>A0A9D2PE12_9FIRM</name>
<evidence type="ECO:0000313" key="1">
    <source>
        <dbReference type="EMBL" id="HJC47118.1"/>
    </source>
</evidence>
<reference evidence="1" key="2">
    <citation type="submission" date="2021-04" db="EMBL/GenBank/DDBJ databases">
        <authorList>
            <person name="Gilroy R."/>
        </authorList>
    </citation>
    <scope>NUCLEOTIDE SEQUENCE</scope>
    <source>
        <strain evidence="1">CHK183-5548</strain>
    </source>
</reference>
<proteinExistence type="predicted"/>
<accession>A0A9D2PE12</accession>
<dbReference type="AlphaFoldDB" id="A0A9D2PE12"/>
<comment type="caution">
    <text evidence="1">The sequence shown here is derived from an EMBL/GenBank/DDBJ whole genome shotgun (WGS) entry which is preliminary data.</text>
</comment>
<organism evidence="1 2">
    <name type="scientific">Candidatus Lachnoclostridium pullistercoris</name>
    <dbReference type="NCBI Taxonomy" id="2838632"/>
    <lineage>
        <taxon>Bacteria</taxon>
        <taxon>Bacillati</taxon>
        <taxon>Bacillota</taxon>
        <taxon>Clostridia</taxon>
        <taxon>Lachnospirales</taxon>
        <taxon>Lachnospiraceae</taxon>
    </lineage>
</organism>
<gene>
    <name evidence="1" type="ORF">IAA04_03585</name>
</gene>
<reference evidence="1" key="1">
    <citation type="journal article" date="2021" name="PeerJ">
        <title>Extensive microbial diversity within the chicken gut microbiome revealed by metagenomics and culture.</title>
        <authorList>
            <person name="Gilroy R."/>
            <person name="Ravi A."/>
            <person name="Getino M."/>
            <person name="Pursley I."/>
            <person name="Horton D.L."/>
            <person name="Alikhan N.F."/>
            <person name="Baker D."/>
            <person name="Gharbi K."/>
            <person name="Hall N."/>
            <person name="Watson M."/>
            <person name="Adriaenssens E.M."/>
            <person name="Foster-Nyarko E."/>
            <person name="Jarju S."/>
            <person name="Secka A."/>
            <person name="Antonio M."/>
            <person name="Oren A."/>
            <person name="Chaudhuri R.R."/>
            <person name="La Ragione R."/>
            <person name="Hildebrand F."/>
            <person name="Pallen M.J."/>
        </authorList>
    </citation>
    <scope>NUCLEOTIDE SEQUENCE</scope>
    <source>
        <strain evidence="1">CHK183-5548</strain>
    </source>
</reference>
<protein>
    <submittedName>
        <fullName evidence="1">Uncharacterized protein</fullName>
    </submittedName>
</protein>
<evidence type="ECO:0000313" key="2">
    <source>
        <dbReference type="Proteomes" id="UP000823883"/>
    </source>
</evidence>
<dbReference type="Proteomes" id="UP000823883">
    <property type="component" value="Unassembled WGS sequence"/>
</dbReference>